<evidence type="ECO:0000256" key="1">
    <source>
        <dbReference type="ARBA" id="ARBA00006817"/>
    </source>
</evidence>
<dbReference type="CDD" id="cd07814">
    <property type="entry name" value="SRPBCC_CalC_Aha1-like"/>
    <property type="match status" value="1"/>
</dbReference>
<name>A0A413RMV2_9CELL</name>
<dbReference type="OrthoDB" id="287565at2"/>
<evidence type="ECO:0000313" key="4">
    <source>
        <dbReference type="Proteomes" id="UP000283374"/>
    </source>
</evidence>
<sequence>MGERAERPPEEDFSTAFVVEEGPDAAFAAVLDVRGWWTDDIEGATEQVGDVFVFRHTDVHYSKILVTEVVPERRVTWLVLDTELSFVEDTTEWIGTSIRFEVTPTAAGTEVRFTHHGLVPAYECYDACSNAWGFYLTYSMRSLIVTGAGMPALKALPRPF</sequence>
<feature type="domain" description="Activator of Hsp90 ATPase homologue 1/2-like C-terminal" evidence="2">
    <location>
        <begin position="33"/>
        <end position="136"/>
    </location>
</feature>
<comment type="similarity">
    <text evidence="1">Belongs to the AHA1 family.</text>
</comment>
<evidence type="ECO:0000259" key="2">
    <source>
        <dbReference type="Pfam" id="PF08327"/>
    </source>
</evidence>
<dbReference type="Proteomes" id="UP000283374">
    <property type="component" value="Unassembled WGS sequence"/>
</dbReference>
<proteinExistence type="inferred from homology"/>
<accession>A0A413RMV2</accession>
<dbReference type="EMBL" id="QWKP01000171">
    <property type="protein sequence ID" value="RHA42637.1"/>
    <property type="molecule type" value="Genomic_DNA"/>
</dbReference>
<evidence type="ECO:0000313" key="3">
    <source>
        <dbReference type="EMBL" id="RHA42637.1"/>
    </source>
</evidence>
<protein>
    <submittedName>
        <fullName evidence="3">SRPBCC domain-containing protein</fullName>
    </submittedName>
</protein>
<keyword evidence="4" id="KW-1185">Reference proteome</keyword>
<reference evidence="3 4" key="1">
    <citation type="submission" date="2018-08" db="EMBL/GenBank/DDBJ databases">
        <title>Cellulomonas rhizosphaerae sp. nov., a novel actinomycete isolated from soil.</title>
        <authorList>
            <person name="Tian Y."/>
        </authorList>
    </citation>
    <scope>NUCLEOTIDE SEQUENCE [LARGE SCALE GENOMIC DNA]</scope>
    <source>
        <strain evidence="3 4">NEAU-TCZ24</strain>
    </source>
</reference>
<dbReference type="AlphaFoldDB" id="A0A413RMV2"/>
<dbReference type="InterPro" id="IPR013538">
    <property type="entry name" value="ASHA1/2-like_C"/>
</dbReference>
<dbReference type="InterPro" id="IPR023393">
    <property type="entry name" value="START-like_dom_sf"/>
</dbReference>
<organism evidence="3 4">
    <name type="scientific">Cellulomonas rhizosphaerae</name>
    <dbReference type="NCBI Taxonomy" id="2293719"/>
    <lineage>
        <taxon>Bacteria</taxon>
        <taxon>Bacillati</taxon>
        <taxon>Actinomycetota</taxon>
        <taxon>Actinomycetes</taxon>
        <taxon>Micrococcales</taxon>
        <taxon>Cellulomonadaceae</taxon>
        <taxon>Cellulomonas</taxon>
    </lineage>
</organism>
<dbReference type="Gene3D" id="3.30.530.20">
    <property type="match status" value="1"/>
</dbReference>
<dbReference type="Pfam" id="PF08327">
    <property type="entry name" value="AHSA1"/>
    <property type="match status" value="1"/>
</dbReference>
<comment type="caution">
    <text evidence="3">The sequence shown here is derived from an EMBL/GenBank/DDBJ whole genome shotgun (WGS) entry which is preliminary data.</text>
</comment>
<gene>
    <name evidence="3" type="ORF">D1825_07200</name>
</gene>
<dbReference type="SUPFAM" id="SSF55961">
    <property type="entry name" value="Bet v1-like"/>
    <property type="match status" value="1"/>
</dbReference>